<feature type="chain" id="PRO_5021731809" description="Polysaccharide lyase 14 domain-containing protein" evidence="1">
    <location>
        <begin position="19"/>
        <end position="271"/>
    </location>
</feature>
<dbReference type="PANTHER" id="PTHR40124:SF1">
    <property type="entry name" value="DISAGGREGATASE RELATED REPEAT PROTEIN"/>
    <property type="match status" value="1"/>
</dbReference>
<proteinExistence type="predicted"/>
<dbReference type="KEGG" id="gaw:V144x_47670"/>
<accession>A0A517W1Z6</accession>
<organism evidence="3 4">
    <name type="scientific">Gimesia aquarii</name>
    <dbReference type="NCBI Taxonomy" id="2527964"/>
    <lineage>
        <taxon>Bacteria</taxon>
        <taxon>Pseudomonadati</taxon>
        <taxon>Planctomycetota</taxon>
        <taxon>Planctomycetia</taxon>
        <taxon>Planctomycetales</taxon>
        <taxon>Planctomycetaceae</taxon>
        <taxon>Gimesia</taxon>
    </lineage>
</organism>
<sequence precursor="true">MRVAVVLLMLLLAQPALAQEIQKVVIRPDFGVYTVSKWKRDWPGCQYEDGVREGHLSIVKFNGAAAYRVDYVVGEIGPEKGGVGWRSPIQPSEVVELNYKVQFSKDFDWVKGGKLPGLCGGPKSVTGGNRANGTNGFSARLMWRANGRGEAYIYHMNQTGKYGESFPFPADVRFQRGKPVLVRLRVGMNTPGHANGTLDVWIGNASTRKFRHVVNRSDMEWRATSEILVDSLRFETFYGGSNKSWAPRRPSFTLLSDISTQSIDSKQRSGR</sequence>
<protein>
    <recommendedName>
        <fullName evidence="2">Polysaccharide lyase 14 domain-containing protein</fullName>
    </recommendedName>
</protein>
<dbReference type="RefSeq" id="WP_144988592.1">
    <property type="nucleotide sequence ID" value="NZ_CP037920.1"/>
</dbReference>
<dbReference type="Gene3D" id="2.60.120.200">
    <property type="match status" value="1"/>
</dbReference>
<keyword evidence="1" id="KW-0732">Signal</keyword>
<dbReference type="Pfam" id="PF21294">
    <property type="entry name" value="Polysacc_lyase_14"/>
    <property type="match status" value="1"/>
</dbReference>
<evidence type="ECO:0000256" key="1">
    <source>
        <dbReference type="SAM" id="SignalP"/>
    </source>
</evidence>
<feature type="signal peptide" evidence="1">
    <location>
        <begin position="1"/>
        <end position="18"/>
    </location>
</feature>
<evidence type="ECO:0000313" key="4">
    <source>
        <dbReference type="Proteomes" id="UP000318704"/>
    </source>
</evidence>
<feature type="domain" description="Polysaccharide lyase 14" evidence="2">
    <location>
        <begin position="66"/>
        <end position="254"/>
    </location>
</feature>
<reference evidence="3 4" key="1">
    <citation type="submission" date="2019-03" db="EMBL/GenBank/DDBJ databases">
        <title>Deep-cultivation of Planctomycetes and their phenomic and genomic characterization uncovers novel biology.</title>
        <authorList>
            <person name="Wiegand S."/>
            <person name="Jogler M."/>
            <person name="Boedeker C."/>
            <person name="Pinto D."/>
            <person name="Vollmers J."/>
            <person name="Rivas-Marin E."/>
            <person name="Kohn T."/>
            <person name="Peeters S.H."/>
            <person name="Heuer A."/>
            <person name="Rast P."/>
            <person name="Oberbeckmann S."/>
            <person name="Bunk B."/>
            <person name="Jeske O."/>
            <person name="Meyerdierks A."/>
            <person name="Storesund J.E."/>
            <person name="Kallscheuer N."/>
            <person name="Luecker S."/>
            <person name="Lage O.M."/>
            <person name="Pohl T."/>
            <person name="Merkel B.J."/>
            <person name="Hornburger P."/>
            <person name="Mueller R.-W."/>
            <person name="Bruemmer F."/>
            <person name="Labrenz M."/>
            <person name="Spormann A.M."/>
            <person name="Op den Camp H."/>
            <person name="Overmann J."/>
            <person name="Amann R."/>
            <person name="Jetten M.S.M."/>
            <person name="Mascher T."/>
            <person name="Medema M.H."/>
            <person name="Devos D.P."/>
            <person name="Kaster A.-K."/>
            <person name="Ovreas L."/>
            <person name="Rohde M."/>
            <person name="Galperin M.Y."/>
            <person name="Jogler C."/>
        </authorList>
    </citation>
    <scope>NUCLEOTIDE SEQUENCE [LARGE SCALE GENOMIC DNA]</scope>
    <source>
        <strain evidence="3 4">V144</strain>
    </source>
</reference>
<dbReference type="PANTHER" id="PTHR40124">
    <property type="match status" value="1"/>
</dbReference>
<gene>
    <name evidence="3" type="ORF">V144x_47670</name>
</gene>
<evidence type="ECO:0000259" key="2">
    <source>
        <dbReference type="Pfam" id="PF21294"/>
    </source>
</evidence>
<dbReference type="Proteomes" id="UP000318704">
    <property type="component" value="Chromosome"/>
</dbReference>
<dbReference type="InterPro" id="IPR048958">
    <property type="entry name" value="Polysacc_lyase_14"/>
</dbReference>
<evidence type="ECO:0000313" key="3">
    <source>
        <dbReference type="EMBL" id="QDT99256.1"/>
    </source>
</evidence>
<dbReference type="AlphaFoldDB" id="A0A517W1Z6"/>
<name>A0A517W1Z6_9PLAN</name>
<dbReference type="EMBL" id="CP037920">
    <property type="protein sequence ID" value="QDT99256.1"/>
    <property type="molecule type" value="Genomic_DNA"/>
</dbReference>